<proteinExistence type="inferred from homology"/>
<dbReference type="Proteomes" id="UP000054007">
    <property type="component" value="Unassembled WGS sequence"/>
</dbReference>
<feature type="region of interest" description="Disordered" evidence="3">
    <location>
        <begin position="1"/>
        <end position="67"/>
    </location>
</feature>
<feature type="region of interest" description="Disordered" evidence="3">
    <location>
        <begin position="90"/>
        <end position="112"/>
    </location>
</feature>
<gene>
    <name evidence="5" type="ORF">CYLTODRAFT_389012</name>
</gene>
<dbReference type="STRING" id="1314674.A0A0D7BR95"/>
<comment type="similarity">
    <text evidence="1">Belongs to the NSRP1 family.</text>
</comment>
<feature type="compositionally biased region" description="Low complexity" evidence="3">
    <location>
        <begin position="35"/>
        <end position="47"/>
    </location>
</feature>
<feature type="region of interest" description="Disordered" evidence="3">
    <location>
        <begin position="163"/>
        <end position="182"/>
    </location>
</feature>
<name>A0A0D7BR95_9AGAR</name>
<evidence type="ECO:0000256" key="3">
    <source>
        <dbReference type="SAM" id="MobiDB-lite"/>
    </source>
</evidence>
<dbReference type="Pfam" id="PF09745">
    <property type="entry name" value="NSRP1_N"/>
    <property type="match status" value="1"/>
</dbReference>
<dbReference type="EMBL" id="KN880446">
    <property type="protein sequence ID" value="KIY72146.1"/>
    <property type="molecule type" value="Genomic_DNA"/>
</dbReference>
<dbReference type="GO" id="GO:0000381">
    <property type="term" value="P:regulation of alternative mRNA splicing, via spliceosome"/>
    <property type="evidence" value="ECO:0007669"/>
    <property type="project" value="InterPro"/>
</dbReference>
<feature type="compositionally biased region" description="Basic and acidic residues" evidence="3">
    <location>
        <begin position="299"/>
        <end position="355"/>
    </location>
</feature>
<sequence length="371" mass="42131">MKLSFSLGKKQPEAPAPSLKRTAAFASLDDDEPMDAAATSTSDSKAAPNKRLLAQNVGPSRATKKRMEEQKLVDATVYEYDEVWDKMQEAKQRQKEAKEVDSQERKPKYIHGLLVSAQTRKLDHLRAEEKMMQHERELEGDEFKDKEAFVTQAYKDQMIEVRKAEEEERQREAARKKGDPSAGMAHFYRKLLDDAEQNHEATVAATTKVIGPQGPTPNLTITKPVNYTPASDLELASRARGEGKDIELNDDNQIVDKRELLTAGLNLAGTNTRRLGQSKDRTKPAEGPVQHRAAGTAASRREIEERRRREIERQMLSEQERVAKEKDERERAEHARVVARRNDETSVQSAKERYLARKKQKMEQPPPPEVA</sequence>
<protein>
    <recommendedName>
        <fullName evidence="4">Nuclear speckle splicing regulatory protein 1 N-terminal domain-containing protein</fullName>
    </recommendedName>
</protein>
<keyword evidence="2" id="KW-0175">Coiled coil</keyword>
<feature type="compositionally biased region" description="Basic and acidic residues" evidence="3">
    <location>
        <begin position="163"/>
        <end position="179"/>
    </location>
</feature>
<dbReference type="InterPro" id="IPR053246">
    <property type="entry name" value="NS_splicing_regulatory_protein"/>
</dbReference>
<organism evidence="5 6">
    <name type="scientific">Cylindrobasidium torrendii FP15055 ss-10</name>
    <dbReference type="NCBI Taxonomy" id="1314674"/>
    <lineage>
        <taxon>Eukaryota</taxon>
        <taxon>Fungi</taxon>
        <taxon>Dikarya</taxon>
        <taxon>Basidiomycota</taxon>
        <taxon>Agaricomycotina</taxon>
        <taxon>Agaricomycetes</taxon>
        <taxon>Agaricomycetidae</taxon>
        <taxon>Agaricales</taxon>
        <taxon>Marasmiineae</taxon>
        <taxon>Physalacriaceae</taxon>
        <taxon>Cylindrobasidium</taxon>
    </lineage>
</organism>
<feature type="region of interest" description="Disordered" evidence="3">
    <location>
        <begin position="206"/>
        <end position="225"/>
    </location>
</feature>
<dbReference type="OrthoDB" id="446635at2759"/>
<evidence type="ECO:0000256" key="1">
    <source>
        <dbReference type="ARBA" id="ARBA00010126"/>
    </source>
</evidence>
<reference evidence="5 6" key="1">
    <citation type="journal article" date="2015" name="Fungal Genet. Biol.">
        <title>Evolution of novel wood decay mechanisms in Agaricales revealed by the genome sequences of Fistulina hepatica and Cylindrobasidium torrendii.</title>
        <authorList>
            <person name="Floudas D."/>
            <person name="Held B.W."/>
            <person name="Riley R."/>
            <person name="Nagy L.G."/>
            <person name="Koehler G."/>
            <person name="Ransdell A.S."/>
            <person name="Younus H."/>
            <person name="Chow J."/>
            <person name="Chiniquy J."/>
            <person name="Lipzen A."/>
            <person name="Tritt A."/>
            <person name="Sun H."/>
            <person name="Haridas S."/>
            <person name="LaButti K."/>
            <person name="Ohm R.A."/>
            <person name="Kues U."/>
            <person name="Blanchette R.A."/>
            <person name="Grigoriev I.V."/>
            <person name="Minto R.E."/>
            <person name="Hibbett D.S."/>
        </authorList>
    </citation>
    <scope>NUCLEOTIDE SEQUENCE [LARGE SCALE GENOMIC DNA]</scope>
    <source>
        <strain evidence="5 6">FP15055 ss-10</strain>
    </source>
</reference>
<evidence type="ECO:0000313" key="6">
    <source>
        <dbReference type="Proteomes" id="UP000054007"/>
    </source>
</evidence>
<accession>A0A0D7BR95</accession>
<dbReference type="InterPro" id="IPR018612">
    <property type="entry name" value="NSRP1_N"/>
</dbReference>
<feature type="domain" description="Nuclear speckle splicing regulatory protein 1 N-terminal" evidence="4">
    <location>
        <begin position="64"/>
        <end position="179"/>
    </location>
</feature>
<evidence type="ECO:0000259" key="4">
    <source>
        <dbReference type="Pfam" id="PF09745"/>
    </source>
</evidence>
<dbReference type="PANTHER" id="PTHR47845">
    <property type="entry name" value="NUCLEAR SPECKLE SPLICING REGULATORY PROTEIN 1 HOMOLOG"/>
    <property type="match status" value="1"/>
</dbReference>
<evidence type="ECO:0000313" key="5">
    <source>
        <dbReference type="EMBL" id="KIY72146.1"/>
    </source>
</evidence>
<evidence type="ECO:0000256" key="2">
    <source>
        <dbReference type="ARBA" id="ARBA00023054"/>
    </source>
</evidence>
<dbReference type="AlphaFoldDB" id="A0A0D7BR95"/>
<dbReference type="PANTHER" id="PTHR47845:SF1">
    <property type="entry name" value="NUCLEAR SPECKLE SPLICING REGULATORY PROTEIN 1 HOMOLOG"/>
    <property type="match status" value="1"/>
</dbReference>
<feature type="region of interest" description="Disordered" evidence="3">
    <location>
        <begin position="270"/>
        <end position="371"/>
    </location>
</feature>
<feature type="compositionally biased region" description="Basic and acidic residues" evidence="3">
    <location>
        <begin position="90"/>
        <end position="107"/>
    </location>
</feature>
<keyword evidence="6" id="KW-1185">Reference proteome</keyword>
<feature type="compositionally biased region" description="Polar residues" evidence="3">
    <location>
        <begin position="216"/>
        <end position="225"/>
    </location>
</feature>